<keyword evidence="1" id="KW-0472">Membrane</keyword>
<reference evidence="2" key="1">
    <citation type="submission" date="2022-07" db="EMBL/GenBank/DDBJ databases">
        <title>Phylogenomic reconstructions and comparative analyses of Kickxellomycotina fungi.</title>
        <authorList>
            <person name="Reynolds N.K."/>
            <person name="Stajich J.E."/>
            <person name="Barry K."/>
            <person name="Grigoriev I.V."/>
            <person name="Crous P."/>
            <person name="Smith M.E."/>
        </authorList>
    </citation>
    <scope>NUCLEOTIDE SEQUENCE</scope>
    <source>
        <strain evidence="2">RSA 567</strain>
    </source>
</reference>
<protein>
    <submittedName>
        <fullName evidence="2">Uncharacterized protein</fullName>
    </submittedName>
</protein>
<dbReference type="AlphaFoldDB" id="A0A9W8B3B1"/>
<feature type="transmembrane region" description="Helical" evidence="1">
    <location>
        <begin position="80"/>
        <end position="100"/>
    </location>
</feature>
<evidence type="ECO:0000256" key="1">
    <source>
        <dbReference type="SAM" id="Phobius"/>
    </source>
</evidence>
<dbReference type="Proteomes" id="UP001151582">
    <property type="component" value="Unassembled WGS sequence"/>
</dbReference>
<feature type="transmembrane region" description="Helical" evidence="1">
    <location>
        <begin position="221"/>
        <end position="239"/>
    </location>
</feature>
<feature type="transmembrane region" description="Helical" evidence="1">
    <location>
        <begin position="18"/>
        <end position="36"/>
    </location>
</feature>
<feature type="transmembrane region" description="Helical" evidence="1">
    <location>
        <begin position="48"/>
        <end position="68"/>
    </location>
</feature>
<proteinExistence type="predicted"/>
<keyword evidence="1" id="KW-1133">Transmembrane helix</keyword>
<keyword evidence="1" id="KW-0812">Transmembrane</keyword>
<feature type="transmembrane region" description="Helical" evidence="1">
    <location>
        <begin position="153"/>
        <end position="175"/>
    </location>
</feature>
<feature type="transmembrane region" description="Helical" evidence="1">
    <location>
        <begin position="196"/>
        <end position="215"/>
    </location>
</feature>
<evidence type="ECO:0000313" key="3">
    <source>
        <dbReference type="Proteomes" id="UP001151582"/>
    </source>
</evidence>
<sequence>MAVHGTVEYLPEHLEGKVLTSICLSLLTLVLWHNLYMASRSVRRRRQALYIICWVMNLVLTVIATVMLLRDFLHMSCRVYSSFVFAMHMATLAGAGSILLIKGYYVSELSKLFLYSTALFYGFTIAAHIYAISQITFTIIGDGLLCDMTLESTSFVVALASDFVFNAIVSLTFLVRIYRANRFMHSGLYRILFRDGMFYWVSTAVFPVVLAIGVFVAAINAAYMTIFLIYTFLASRVITWQLSRTAKARD</sequence>
<evidence type="ECO:0000313" key="2">
    <source>
        <dbReference type="EMBL" id="KAJ1976179.1"/>
    </source>
</evidence>
<comment type="caution">
    <text evidence="2">The sequence shown here is derived from an EMBL/GenBank/DDBJ whole genome shotgun (WGS) entry which is preliminary data.</text>
</comment>
<dbReference type="EMBL" id="JANBQB010000457">
    <property type="protein sequence ID" value="KAJ1976179.1"/>
    <property type="molecule type" value="Genomic_DNA"/>
</dbReference>
<dbReference type="OrthoDB" id="5546797at2759"/>
<gene>
    <name evidence="2" type="ORF">H4R34_004080</name>
</gene>
<feature type="transmembrane region" description="Helical" evidence="1">
    <location>
        <begin position="112"/>
        <end position="133"/>
    </location>
</feature>
<organism evidence="2 3">
    <name type="scientific">Dimargaris verticillata</name>
    <dbReference type="NCBI Taxonomy" id="2761393"/>
    <lineage>
        <taxon>Eukaryota</taxon>
        <taxon>Fungi</taxon>
        <taxon>Fungi incertae sedis</taxon>
        <taxon>Zoopagomycota</taxon>
        <taxon>Kickxellomycotina</taxon>
        <taxon>Dimargaritomycetes</taxon>
        <taxon>Dimargaritales</taxon>
        <taxon>Dimargaritaceae</taxon>
        <taxon>Dimargaris</taxon>
    </lineage>
</organism>
<keyword evidence="3" id="KW-1185">Reference proteome</keyword>
<name>A0A9W8B3B1_9FUNG</name>
<accession>A0A9W8B3B1</accession>